<dbReference type="EMBL" id="JHEG02000059">
    <property type="protein sequence ID" value="KIE07079.1"/>
    <property type="molecule type" value="Genomic_DNA"/>
</dbReference>
<dbReference type="Pfam" id="PF00196">
    <property type="entry name" value="GerE"/>
    <property type="match status" value="1"/>
</dbReference>
<feature type="modified residue" description="4-aspartylphosphate" evidence="2">
    <location>
        <position position="54"/>
    </location>
</feature>
<dbReference type="InterPro" id="IPR016032">
    <property type="entry name" value="Sig_transdc_resp-reg_C-effctor"/>
</dbReference>
<dbReference type="Proteomes" id="UP000029738">
    <property type="component" value="Unassembled WGS sequence"/>
</dbReference>
<dbReference type="InterPro" id="IPR011006">
    <property type="entry name" value="CheY-like_superfamily"/>
</dbReference>
<keyword evidence="1" id="KW-0238">DNA-binding</keyword>
<dbReference type="PROSITE" id="PS50110">
    <property type="entry name" value="RESPONSE_REGULATORY"/>
    <property type="match status" value="1"/>
</dbReference>
<dbReference type="EMBL" id="JHEG04000001">
    <property type="protein sequence ID" value="KAF3889512.1"/>
    <property type="molecule type" value="Genomic_DNA"/>
</dbReference>
<dbReference type="InterPro" id="IPR051015">
    <property type="entry name" value="EvgA-like"/>
</dbReference>
<dbReference type="AlphaFoldDB" id="A0A0C1QNK0"/>
<dbReference type="PRINTS" id="PR00038">
    <property type="entry name" value="HTHLUXR"/>
</dbReference>
<dbReference type="SMART" id="SM00421">
    <property type="entry name" value="HTH_LUXR"/>
    <property type="match status" value="1"/>
</dbReference>
<evidence type="ECO:0000256" key="2">
    <source>
        <dbReference type="PROSITE-ProRule" id="PRU00169"/>
    </source>
</evidence>
<proteinExistence type="predicted"/>
<dbReference type="GO" id="GO:0000160">
    <property type="term" value="P:phosphorelay signal transduction system"/>
    <property type="evidence" value="ECO:0007669"/>
    <property type="project" value="InterPro"/>
</dbReference>
<reference evidence="5" key="2">
    <citation type="submission" date="2019-11" db="EMBL/GenBank/DDBJ databases">
        <title>Improved Assembly of Tolypothrix boutellei genome.</title>
        <authorList>
            <person name="Sarangi A.N."/>
            <person name="Mukherjee M."/>
            <person name="Ghosh S."/>
            <person name="Singh D."/>
            <person name="Das A."/>
            <person name="Kant S."/>
            <person name="Prusty A."/>
            <person name="Tripathy S."/>
        </authorList>
    </citation>
    <scope>NUCLEOTIDE SEQUENCE</scope>
    <source>
        <strain evidence="5">VB521301</strain>
    </source>
</reference>
<sequence>MIRVLVVAASPVVRAGLSAVLATNSKLIVVGTASGLDNLGGEIEQLQPDVVLVDLSSNFQQSSWEKLLSLQQQQDPFVCLVLADELDSIDLVAGLRGGVRGILPQTSTESEIIAAVEAVAFGLVVLHLDAVESVLALKDASGREKVVATPVQTLTPREIEVLEMLGAGMGNKAIAKRLQISEHTVKFHVSSIFQKLGVSTRTEAVAVGVRLGLIML</sequence>
<accession>A0A0C1QNK0</accession>
<dbReference type="SUPFAM" id="SSF52172">
    <property type="entry name" value="CheY-like"/>
    <property type="match status" value="1"/>
</dbReference>
<evidence type="ECO:0000256" key="1">
    <source>
        <dbReference type="ARBA" id="ARBA00023125"/>
    </source>
</evidence>
<evidence type="ECO:0000313" key="6">
    <source>
        <dbReference type="EMBL" id="KIE07079.1"/>
    </source>
</evidence>
<dbReference type="GO" id="GO:0006355">
    <property type="term" value="P:regulation of DNA-templated transcription"/>
    <property type="evidence" value="ECO:0007669"/>
    <property type="project" value="InterPro"/>
</dbReference>
<dbReference type="PANTHER" id="PTHR45566:SF1">
    <property type="entry name" value="HTH-TYPE TRANSCRIPTIONAL REGULATOR YHJB-RELATED"/>
    <property type="match status" value="1"/>
</dbReference>
<keyword evidence="2" id="KW-0597">Phosphoprotein</keyword>
<feature type="domain" description="HTH luxR-type" evidence="3">
    <location>
        <begin position="147"/>
        <end position="212"/>
    </location>
</feature>
<organism evidence="6">
    <name type="scientific">Tolypothrix bouteillei VB521301</name>
    <dbReference type="NCBI Taxonomy" id="1479485"/>
    <lineage>
        <taxon>Bacteria</taxon>
        <taxon>Bacillati</taxon>
        <taxon>Cyanobacteriota</taxon>
        <taxon>Cyanophyceae</taxon>
        <taxon>Nostocales</taxon>
        <taxon>Tolypothrichaceae</taxon>
        <taxon>Tolypothrix</taxon>
    </lineage>
</organism>
<dbReference type="InterPro" id="IPR000792">
    <property type="entry name" value="Tscrpt_reg_LuxR_C"/>
</dbReference>
<dbReference type="OrthoDB" id="9808843at2"/>
<dbReference type="PROSITE" id="PS00622">
    <property type="entry name" value="HTH_LUXR_1"/>
    <property type="match status" value="1"/>
</dbReference>
<comment type="caution">
    <text evidence="6">The sequence shown here is derived from an EMBL/GenBank/DDBJ whole genome shotgun (WGS) entry which is preliminary data.</text>
</comment>
<feature type="domain" description="Response regulatory" evidence="4">
    <location>
        <begin position="3"/>
        <end position="120"/>
    </location>
</feature>
<evidence type="ECO:0000313" key="7">
    <source>
        <dbReference type="Proteomes" id="UP000029738"/>
    </source>
</evidence>
<dbReference type="Gene3D" id="3.40.50.2300">
    <property type="match status" value="1"/>
</dbReference>
<dbReference type="GO" id="GO:0003677">
    <property type="term" value="F:DNA binding"/>
    <property type="evidence" value="ECO:0007669"/>
    <property type="project" value="UniProtKB-KW"/>
</dbReference>
<evidence type="ECO:0000313" key="5">
    <source>
        <dbReference type="EMBL" id="KAF3889512.1"/>
    </source>
</evidence>
<dbReference type="PROSITE" id="PS50043">
    <property type="entry name" value="HTH_LUXR_2"/>
    <property type="match status" value="1"/>
</dbReference>
<keyword evidence="7" id="KW-1185">Reference proteome</keyword>
<dbReference type="SUPFAM" id="SSF46894">
    <property type="entry name" value="C-terminal effector domain of the bipartite response regulators"/>
    <property type="match status" value="1"/>
</dbReference>
<protein>
    <submittedName>
        <fullName evidence="6">LuxR family transcriptional regulator</fullName>
    </submittedName>
    <submittedName>
        <fullName evidence="5">Response regulator transcription factor</fullName>
    </submittedName>
</protein>
<dbReference type="RefSeq" id="WP_038082402.1">
    <property type="nucleotide sequence ID" value="NZ_JHEG04000001.1"/>
</dbReference>
<evidence type="ECO:0000259" key="4">
    <source>
        <dbReference type="PROSITE" id="PS50110"/>
    </source>
</evidence>
<reference evidence="6" key="1">
    <citation type="journal article" date="2015" name="Genome Announc.">
        <title>Draft Genome Sequence of Tolypothrix boutellei Strain VB521301.</title>
        <authorList>
            <person name="Chandrababunaidu M.M."/>
            <person name="Singh D."/>
            <person name="Sen D."/>
            <person name="Bhan S."/>
            <person name="Das S."/>
            <person name="Gupta A."/>
            <person name="Adhikary S.P."/>
            <person name="Tripathy S."/>
        </authorList>
    </citation>
    <scope>NUCLEOTIDE SEQUENCE</scope>
    <source>
        <strain evidence="6">VB521301</strain>
    </source>
</reference>
<evidence type="ECO:0000259" key="3">
    <source>
        <dbReference type="PROSITE" id="PS50043"/>
    </source>
</evidence>
<dbReference type="STRING" id="1479485.DA73_0238465"/>
<dbReference type="CDD" id="cd06170">
    <property type="entry name" value="LuxR_C_like"/>
    <property type="match status" value="1"/>
</dbReference>
<dbReference type="PANTHER" id="PTHR45566">
    <property type="entry name" value="HTH-TYPE TRANSCRIPTIONAL REGULATOR YHJB-RELATED"/>
    <property type="match status" value="1"/>
</dbReference>
<name>A0A0C1QNK0_9CYAN</name>
<gene>
    <name evidence="6" type="ORF">DA73_0238465</name>
    <name evidence="5" type="ORF">DA73_0400031570</name>
</gene>
<dbReference type="InterPro" id="IPR001789">
    <property type="entry name" value="Sig_transdc_resp-reg_receiver"/>
</dbReference>